<evidence type="ECO:0000313" key="3">
    <source>
        <dbReference type="EMBL" id="MBC9209860.1"/>
    </source>
</evidence>
<feature type="transmembrane region" description="Helical" evidence="1">
    <location>
        <begin position="132"/>
        <end position="151"/>
    </location>
</feature>
<keyword evidence="1" id="KW-0472">Membrane</keyword>
<proteinExistence type="predicted"/>
<protein>
    <submittedName>
        <fullName evidence="3">Uncharacterized protein</fullName>
    </submittedName>
</protein>
<gene>
    <name evidence="3" type="ORF">IBL26_23685</name>
</gene>
<dbReference type="RefSeq" id="WP_187786985.1">
    <property type="nucleotide sequence ID" value="NZ_JACTVA010000077.1"/>
</dbReference>
<feature type="signal peptide" evidence="2">
    <location>
        <begin position="1"/>
        <end position="19"/>
    </location>
</feature>
<comment type="caution">
    <text evidence="3">The sequence shown here is derived from an EMBL/GenBank/DDBJ whole genome shotgun (WGS) entry which is preliminary data.</text>
</comment>
<dbReference type="Proteomes" id="UP000626026">
    <property type="component" value="Unassembled WGS sequence"/>
</dbReference>
<name>A0ABR7RUU3_9PROT</name>
<evidence type="ECO:0000313" key="4">
    <source>
        <dbReference type="Proteomes" id="UP000626026"/>
    </source>
</evidence>
<evidence type="ECO:0000256" key="1">
    <source>
        <dbReference type="SAM" id="Phobius"/>
    </source>
</evidence>
<feature type="transmembrane region" description="Helical" evidence="1">
    <location>
        <begin position="108"/>
        <end position="126"/>
    </location>
</feature>
<keyword evidence="2" id="KW-0732">Signal</keyword>
<accession>A0ABR7RUU3</accession>
<sequence length="548" mass="57363">MLAFAVLLLAPVMAAAQQAAAPAGLNAEQQLEWQRNAILLAREQARIAESQTVPPVVWLVAAMLFLFMIGGGWLVYQLGAKADAQGRNPPGTRDRWFDLPLGAPDGSVRALISIFIVIFGFLLLALQSRLGLSSGEAVAGFIGAVISFYFASRNTEQARQAADSAATAAQDAKTAADRAGETARNVGTQMQASTTAISEELRRRDIGTSVVGGGVAQPVAVPQTEDVSLLARAGQLLGTAREVTRIAASLAPGATILQGTAAALEASGALVQRAEAALQSGDPRAIAAAAGAANDALRVVVGRDNPATAVIADAIGGFQLGSSALALLGISGPAGLVAALAVGAFQAAEKGNEYFERWKARVLDTRYTTRLFSPGPVDGAVARSVLEQSPIFRRVLWEALPEAQRFSEAARIVTLAKQQTPASREALLAMGAFASEDEFDQGLQEVLARLLDNLLKNAEADEIDITRLGFADVPKISHQALRDSLAVMRQDPQTRDLDTLILLITRLASSGELKREDVLNLLSQQIQVAGQVAAEAAPGTTSTLPEAA</sequence>
<evidence type="ECO:0000256" key="2">
    <source>
        <dbReference type="SAM" id="SignalP"/>
    </source>
</evidence>
<dbReference type="EMBL" id="JACTVA010000077">
    <property type="protein sequence ID" value="MBC9209860.1"/>
    <property type="molecule type" value="Genomic_DNA"/>
</dbReference>
<keyword evidence="1" id="KW-1133">Transmembrane helix</keyword>
<feature type="transmembrane region" description="Helical" evidence="1">
    <location>
        <begin position="56"/>
        <end position="76"/>
    </location>
</feature>
<reference evidence="3 4" key="1">
    <citation type="journal article" date="2013" name="Int. J. Syst. Evol. Microbiol.">
        <title>Roseomonas aerophila sp. nov., isolated from air.</title>
        <authorList>
            <person name="Kim S.J."/>
            <person name="Weon H.Y."/>
            <person name="Ahn J.H."/>
            <person name="Hong S.B."/>
            <person name="Seok S.J."/>
            <person name="Whang K.S."/>
            <person name="Kwon S.W."/>
        </authorList>
    </citation>
    <scope>NUCLEOTIDE SEQUENCE [LARGE SCALE GENOMIC DNA]</scope>
    <source>
        <strain evidence="3 4">NBRC 108923</strain>
    </source>
</reference>
<keyword evidence="1" id="KW-0812">Transmembrane</keyword>
<feature type="chain" id="PRO_5046272933" evidence="2">
    <location>
        <begin position="20"/>
        <end position="548"/>
    </location>
</feature>
<organism evidence="3 4">
    <name type="scientific">Teichococcus aerophilus</name>
    <dbReference type="NCBI Taxonomy" id="1224513"/>
    <lineage>
        <taxon>Bacteria</taxon>
        <taxon>Pseudomonadati</taxon>
        <taxon>Pseudomonadota</taxon>
        <taxon>Alphaproteobacteria</taxon>
        <taxon>Acetobacterales</taxon>
        <taxon>Roseomonadaceae</taxon>
        <taxon>Roseomonas</taxon>
    </lineage>
</organism>
<keyword evidence="4" id="KW-1185">Reference proteome</keyword>